<proteinExistence type="predicted"/>
<dbReference type="KEGG" id="eic:NT01EI_0947"/>
<name>C5B9Q8_EDWI9</name>
<protein>
    <submittedName>
        <fullName evidence="1">Uncharacterized protein</fullName>
    </submittedName>
</protein>
<evidence type="ECO:0000313" key="1">
    <source>
        <dbReference type="EMBL" id="ACR68160.1"/>
    </source>
</evidence>
<reference evidence="1 2" key="2">
    <citation type="journal article" date="2012" name="J. Bacteriol.">
        <title>Genome Sequence of Edwardsiella ictaluri 93-146, a Strain Associated with a Natural Channel Catfish Outbreak of Enteric Septicemia of Catfish.</title>
        <authorList>
            <person name="Williams M.L."/>
            <person name="Gillaspy A.F."/>
            <person name="Dyer D.W."/>
            <person name="Thune R.L."/>
            <person name="Waldbieser G.C."/>
            <person name="Schuster S.C."/>
            <person name="Gipson J."/>
            <person name="Zaitshik J."/>
            <person name="Landry C."/>
            <person name="Banes M.M."/>
            <person name="Lawrence M.L."/>
        </authorList>
    </citation>
    <scope>NUCLEOTIDE SEQUENCE [LARGE SCALE GENOMIC DNA]</scope>
    <source>
        <strain evidence="1 2">93-146</strain>
    </source>
</reference>
<gene>
    <name evidence="1" type="ordered locus">NT01EI_0947</name>
</gene>
<dbReference type="HOGENOM" id="CLU_3232847_0_0_6"/>
<sequence>MGISKESDMLLHYQEVSCEALAKRGGFGVWHCHVGEPATLPLW</sequence>
<evidence type="ECO:0000313" key="2">
    <source>
        <dbReference type="Proteomes" id="UP000001485"/>
    </source>
</evidence>
<reference evidence="2" key="1">
    <citation type="submission" date="2009-03" db="EMBL/GenBank/DDBJ databases">
        <title>Complete genome sequence of Edwardsiella ictaluri 93-146.</title>
        <authorList>
            <person name="Williams M.L."/>
            <person name="Gillaspy A.F."/>
            <person name="Dyer D.W."/>
            <person name="Thune R.L."/>
            <person name="Waldbieser G.C."/>
            <person name="Schuster S.C."/>
            <person name="Gipson J."/>
            <person name="Zaitshik J."/>
            <person name="Landry C."/>
            <person name="Lawrence M.L."/>
        </authorList>
    </citation>
    <scope>NUCLEOTIDE SEQUENCE [LARGE SCALE GENOMIC DNA]</scope>
    <source>
        <strain evidence="2">93-146</strain>
    </source>
</reference>
<dbReference type="AlphaFoldDB" id="C5B9Q8"/>
<accession>C5B9Q8</accession>
<dbReference type="Proteomes" id="UP000001485">
    <property type="component" value="Chromosome"/>
</dbReference>
<organism evidence="1 2">
    <name type="scientific">Edwardsiella ictaluri (strain 93-146)</name>
    <dbReference type="NCBI Taxonomy" id="634503"/>
    <lineage>
        <taxon>Bacteria</taxon>
        <taxon>Pseudomonadati</taxon>
        <taxon>Pseudomonadota</taxon>
        <taxon>Gammaproteobacteria</taxon>
        <taxon>Enterobacterales</taxon>
        <taxon>Hafniaceae</taxon>
        <taxon>Edwardsiella</taxon>
    </lineage>
</organism>
<dbReference type="EMBL" id="CP001600">
    <property type="protein sequence ID" value="ACR68160.1"/>
    <property type="molecule type" value="Genomic_DNA"/>
</dbReference>